<accession>J9CF69</accession>
<protein>
    <submittedName>
        <fullName evidence="1">CRISPR-associated protein, family</fullName>
    </submittedName>
</protein>
<reference evidence="1" key="1">
    <citation type="journal article" date="2012" name="PLoS ONE">
        <title>Gene sets for utilization of primary and secondary nutrition supplies in the distal gut of endangered iberian lynx.</title>
        <authorList>
            <person name="Alcaide M."/>
            <person name="Messina E."/>
            <person name="Richter M."/>
            <person name="Bargiela R."/>
            <person name="Peplies J."/>
            <person name="Huws S.A."/>
            <person name="Newbold C.J."/>
            <person name="Golyshin P.N."/>
            <person name="Simon M.A."/>
            <person name="Lopez G."/>
            <person name="Yakimov M.M."/>
            <person name="Ferrer M."/>
        </authorList>
    </citation>
    <scope>NUCLEOTIDE SEQUENCE</scope>
</reference>
<evidence type="ECO:0000313" key="1">
    <source>
        <dbReference type="EMBL" id="EJW98630.1"/>
    </source>
</evidence>
<name>J9CF69_9ZZZZ</name>
<dbReference type="EMBL" id="AMCI01004179">
    <property type="protein sequence ID" value="EJW98630.1"/>
    <property type="molecule type" value="Genomic_DNA"/>
</dbReference>
<comment type="caution">
    <text evidence="1">The sequence shown here is derived from an EMBL/GenBank/DDBJ whole genome shotgun (WGS) entry which is preliminary data.</text>
</comment>
<proteinExistence type="predicted"/>
<dbReference type="AlphaFoldDB" id="J9CF69"/>
<organism evidence="1">
    <name type="scientific">gut metagenome</name>
    <dbReference type="NCBI Taxonomy" id="749906"/>
    <lineage>
        <taxon>unclassified sequences</taxon>
        <taxon>metagenomes</taxon>
        <taxon>organismal metagenomes</taxon>
    </lineage>
</organism>
<sequence>MTERVPVRSALIDKVGKALVKEALNLDKKAFTINCDVSSKAFKCKGVLTLPARSDWLKVWNSSEIQSRLGKDLKDLENFDLDTWLQTTHRMNASKRSHTSVKRVASLPIVSKASGGFRIRRETLDNKPVYQLHNIANAKYSSFACDEKGIVDWKKPVLFKHLATQSVTPLDTTDSAKASAKVKMREFRRVSTDNDMIIEMAPGTEGRRYIRLEMNFDTLATWLSNAEAEYQPTHRLSLRADIKLNKPKAFIPADLSTATILGTPRSHLFVEYVSERVRLWYIVESSNAS</sequence>
<feature type="non-terminal residue" evidence="1">
    <location>
        <position position="289"/>
    </location>
</feature>
<gene>
    <name evidence="1" type="ORF">EVA_13263</name>
</gene>